<name>A0A1P8WSF5_9PLAN</name>
<evidence type="ECO:0000256" key="18">
    <source>
        <dbReference type="ARBA" id="ARBA00029893"/>
    </source>
</evidence>
<organism evidence="25 26">
    <name type="scientific">Fuerstiella marisgermanici</name>
    <dbReference type="NCBI Taxonomy" id="1891926"/>
    <lineage>
        <taxon>Bacteria</taxon>
        <taxon>Pseudomonadati</taxon>
        <taxon>Planctomycetota</taxon>
        <taxon>Planctomycetia</taxon>
        <taxon>Planctomycetales</taxon>
        <taxon>Planctomycetaceae</taxon>
        <taxon>Fuerstiella</taxon>
    </lineage>
</organism>
<feature type="transmembrane region" description="Helical" evidence="24">
    <location>
        <begin position="127"/>
        <end position="149"/>
    </location>
</feature>
<feature type="transmembrane region" description="Helical" evidence="24">
    <location>
        <begin position="61"/>
        <end position="79"/>
    </location>
</feature>
<keyword evidence="14" id="KW-0443">Lipid metabolism</keyword>
<feature type="transmembrane region" description="Helical" evidence="24">
    <location>
        <begin position="91"/>
        <end position="115"/>
    </location>
</feature>
<comment type="pathway">
    <text evidence="3">Phospholipid metabolism; CDP-diacylglycerol biosynthesis; CDP-diacylglycerol from sn-glycerol 3-phosphate: step 3/3.</text>
</comment>
<sequence length="298" mass="31925">MLGWRLTISAILIPTLLLLFRWDASLGKGAPVLLVMALLLTIRGSYEMCHLLQTRNFRPSFEVTAACNVTVLLAAWAHARMTGVPDGRLGLLVSLGLIAAALFASLLVLLLLEACRYRKPGQSMESLSANLLTVVYAGGLLAVLAQFRWFPGEALGYFAIGSVIISVKSGDVMAYTFGRLWGKRKMVPTLSPGKTWMGGMGAIVGSCLGAWLWLSFGGRLFAASPVVTSLECVFAYGATMGVVGLIGDLCESLIKRDCEKKDSAQLLPGFGGLLDLLDSPLFAAPVALAWWALWPPAM</sequence>
<keyword evidence="9" id="KW-0444">Lipid biosynthesis</keyword>
<dbReference type="GO" id="GO:0005886">
    <property type="term" value="C:plasma membrane"/>
    <property type="evidence" value="ECO:0007669"/>
    <property type="project" value="UniProtKB-SubCell"/>
</dbReference>
<reference evidence="25 26" key="1">
    <citation type="journal article" date="2016" name="Front. Microbiol.">
        <title>Fuerstia marisgermanicae gen. nov., sp. nov., an Unusual Member of the Phylum Planctomycetes from the German Wadden Sea.</title>
        <authorList>
            <person name="Kohn T."/>
            <person name="Heuer A."/>
            <person name="Jogler M."/>
            <person name="Vollmers J."/>
            <person name="Boedeker C."/>
            <person name="Bunk B."/>
            <person name="Rast P."/>
            <person name="Borchert D."/>
            <person name="Glockner I."/>
            <person name="Freese H.M."/>
            <person name="Klenk H.P."/>
            <person name="Overmann J."/>
            <person name="Kaster A.K."/>
            <person name="Rohde M."/>
            <person name="Wiegand S."/>
            <person name="Jogler C."/>
        </authorList>
    </citation>
    <scope>NUCLEOTIDE SEQUENCE [LARGE SCALE GENOMIC DNA]</scope>
    <source>
        <strain evidence="25 26">NH11</strain>
    </source>
</reference>
<dbReference type="Pfam" id="PF01148">
    <property type="entry name" value="CTP_transf_1"/>
    <property type="match status" value="1"/>
</dbReference>
<feature type="transmembrane region" description="Helical" evidence="24">
    <location>
        <begin position="155"/>
        <end position="175"/>
    </location>
</feature>
<keyword evidence="13 24" id="KW-1133">Transmembrane helix</keyword>
<keyword evidence="10 25" id="KW-0808">Transferase</keyword>
<dbReference type="STRING" id="1891926.Fuma_06656"/>
<keyword evidence="17" id="KW-1208">Phospholipid metabolism</keyword>
<evidence type="ECO:0000256" key="10">
    <source>
        <dbReference type="ARBA" id="ARBA00022679"/>
    </source>
</evidence>
<evidence type="ECO:0000256" key="12">
    <source>
        <dbReference type="ARBA" id="ARBA00022695"/>
    </source>
</evidence>
<evidence type="ECO:0000313" key="25">
    <source>
        <dbReference type="EMBL" id="APZ96980.1"/>
    </source>
</evidence>
<keyword evidence="15 24" id="KW-0472">Membrane</keyword>
<evidence type="ECO:0000256" key="24">
    <source>
        <dbReference type="SAM" id="Phobius"/>
    </source>
</evidence>
<evidence type="ECO:0000256" key="2">
    <source>
        <dbReference type="ARBA" id="ARBA00004651"/>
    </source>
</evidence>
<keyword evidence="11 24" id="KW-0812">Transmembrane</keyword>
<evidence type="ECO:0000256" key="7">
    <source>
        <dbReference type="ARBA" id="ARBA00019373"/>
    </source>
</evidence>
<comment type="catalytic activity">
    <reaction evidence="1">
        <text>a 1,2-diacyl-sn-glycero-3-phosphate + CTP + H(+) = a CDP-1,2-diacyl-sn-glycerol + diphosphate</text>
        <dbReference type="Rhea" id="RHEA:16229"/>
        <dbReference type="ChEBI" id="CHEBI:15378"/>
        <dbReference type="ChEBI" id="CHEBI:33019"/>
        <dbReference type="ChEBI" id="CHEBI:37563"/>
        <dbReference type="ChEBI" id="CHEBI:58332"/>
        <dbReference type="ChEBI" id="CHEBI:58608"/>
        <dbReference type="EC" id="2.7.7.41"/>
    </reaction>
</comment>
<evidence type="ECO:0000256" key="14">
    <source>
        <dbReference type="ARBA" id="ARBA00023098"/>
    </source>
</evidence>
<evidence type="ECO:0000256" key="4">
    <source>
        <dbReference type="ARBA" id="ARBA00005189"/>
    </source>
</evidence>
<evidence type="ECO:0000256" key="21">
    <source>
        <dbReference type="ARBA" id="ARBA00032396"/>
    </source>
</evidence>
<evidence type="ECO:0000256" key="13">
    <source>
        <dbReference type="ARBA" id="ARBA00022989"/>
    </source>
</evidence>
<evidence type="ECO:0000256" key="6">
    <source>
        <dbReference type="ARBA" id="ARBA00012487"/>
    </source>
</evidence>
<dbReference type="PANTHER" id="PTHR46382:SF1">
    <property type="entry name" value="PHOSPHATIDATE CYTIDYLYLTRANSFERASE"/>
    <property type="match status" value="1"/>
</dbReference>
<dbReference type="RefSeq" id="WP_077028715.1">
    <property type="nucleotide sequence ID" value="NZ_CP017641.1"/>
</dbReference>
<evidence type="ECO:0000256" key="3">
    <source>
        <dbReference type="ARBA" id="ARBA00005119"/>
    </source>
</evidence>
<dbReference type="AlphaFoldDB" id="A0A1P8WSF5"/>
<keyword evidence="8" id="KW-1003">Cell membrane</keyword>
<feature type="transmembrane region" description="Helical" evidence="24">
    <location>
        <begin position="196"/>
        <end position="214"/>
    </location>
</feature>
<feature type="transmembrane region" description="Helical" evidence="24">
    <location>
        <begin position="31"/>
        <end position="49"/>
    </location>
</feature>
<dbReference type="GO" id="GO:0004605">
    <property type="term" value="F:phosphatidate cytidylyltransferase activity"/>
    <property type="evidence" value="ECO:0007669"/>
    <property type="project" value="UniProtKB-EC"/>
</dbReference>
<accession>A0A1P8WSF5</accession>
<evidence type="ECO:0000256" key="1">
    <source>
        <dbReference type="ARBA" id="ARBA00001698"/>
    </source>
</evidence>
<dbReference type="KEGG" id="fmr:Fuma_06656"/>
<comment type="subcellular location">
    <subcellularLocation>
        <location evidence="2">Cell membrane</location>
        <topology evidence="2">Multi-pass membrane protein</topology>
    </subcellularLocation>
</comment>
<evidence type="ECO:0000256" key="19">
    <source>
        <dbReference type="ARBA" id="ARBA00031825"/>
    </source>
</evidence>
<dbReference type="PANTHER" id="PTHR46382">
    <property type="entry name" value="PHOSPHATIDATE CYTIDYLYLTRANSFERASE"/>
    <property type="match status" value="1"/>
</dbReference>
<dbReference type="OrthoDB" id="9799199at2"/>
<evidence type="ECO:0000256" key="17">
    <source>
        <dbReference type="ARBA" id="ARBA00023264"/>
    </source>
</evidence>
<comment type="pathway">
    <text evidence="4">Lipid metabolism.</text>
</comment>
<evidence type="ECO:0000256" key="9">
    <source>
        <dbReference type="ARBA" id="ARBA00022516"/>
    </source>
</evidence>
<gene>
    <name evidence="25" type="primary">cdsA_2</name>
    <name evidence="25" type="ORF">Fuma_06656</name>
</gene>
<keyword evidence="12 25" id="KW-0548">Nucleotidyltransferase</keyword>
<dbReference type="GO" id="GO:0016024">
    <property type="term" value="P:CDP-diacylglycerol biosynthetic process"/>
    <property type="evidence" value="ECO:0007669"/>
    <property type="project" value="TreeGrafter"/>
</dbReference>
<evidence type="ECO:0000256" key="16">
    <source>
        <dbReference type="ARBA" id="ARBA00023209"/>
    </source>
</evidence>
<comment type="similarity">
    <text evidence="5">Belongs to the CDS family.</text>
</comment>
<evidence type="ECO:0000256" key="23">
    <source>
        <dbReference type="ARBA" id="ARBA00033406"/>
    </source>
</evidence>
<evidence type="ECO:0000256" key="20">
    <source>
        <dbReference type="ARBA" id="ARBA00032253"/>
    </source>
</evidence>
<evidence type="ECO:0000256" key="22">
    <source>
        <dbReference type="ARBA" id="ARBA00032743"/>
    </source>
</evidence>
<protein>
    <recommendedName>
        <fullName evidence="7">Phosphatidate cytidylyltransferase</fullName>
        <ecNumber evidence="6">2.7.7.41</ecNumber>
    </recommendedName>
    <alternativeName>
        <fullName evidence="20">CDP-DAG synthase</fullName>
    </alternativeName>
    <alternativeName>
        <fullName evidence="22">CDP-DG synthase</fullName>
    </alternativeName>
    <alternativeName>
        <fullName evidence="18">CDP-diacylglycerol synthase</fullName>
    </alternativeName>
    <alternativeName>
        <fullName evidence="21">CDP-diglyceride pyrophosphorylase</fullName>
    </alternativeName>
    <alternativeName>
        <fullName evidence="23">CDP-diglyceride synthase</fullName>
    </alternativeName>
    <alternativeName>
        <fullName evidence="19">CTP:phosphatidate cytidylyltransferase</fullName>
    </alternativeName>
</protein>
<evidence type="ECO:0000256" key="15">
    <source>
        <dbReference type="ARBA" id="ARBA00023136"/>
    </source>
</evidence>
<proteinExistence type="inferred from homology"/>
<keyword evidence="16" id="KW-0594">Phospholipid biosynthesis</keyword>
<evidence type="ECO:0000256" key="8">
    <source>
        <dbReference type="ARBA" id="ARBA00022475"/>
    </source>
</evidence>
<dbReference type="EMBL" id="CP017641">
    <property type="protein sequence ID" value="APZ96980.1"/>
    <property type="molecule type" value="Genomic_DNA"/>
</dbReference>
<evidence type="ECO:0000256" key="11">
    <source>
        <dbReference type="ARBA" id="ARBA00022692"/>
    </source>
</evidence>
<evidence type="ECO:0000256" key="5">
    <source>
        <dbReference type="ARBA" id="ARBA00010185"/>
    </source>
</evidence>
<keyword evidence="26" id="KW-1185">Reference proteome</keyword>
<dbReference type="EC" id="2.7.7.41" evidence="6"/>
<feature type="transmembrane region" description="Helical" evidence="24">
    <location>
        <begin position="234"/>
        <end position="254"/>
    </location>
</feature>
<dbReference type="Proteomes" id="UP000187735">
    <property type="component" value="Chromosome"/>
</dbReference>
<evidence type="ECO:0000313" key="26">
    <source>
        <dbReference type="Proteomes" id="UP000187735"/>
    </source>
</evidence>